<dbReference type="KEGG" id="vg:18938237"/>
<name>W8QF29_9VIRU</name>
<dbReference type="PROSITE" id="PS51301">
    <property type="entry name" value="KILA_N"/>
    <property type="match status" value="1"/>
</dbReference>
<keyword evidence="4" id="KW-1185">Reference proteome</keyword>
<evidence type="ECO:0000313" key="3">
    <source>
        <dbReference type="EMBL" id="AHL67569.1"/>
    </source>
</evidence>
<keyword evidence="1" id="KW-0175">Coiled coil</keyword>
<organism evidence="3 4">
    <name type="scientific">Chloriridovirus anopheles1</name>
    <dbReference type="NCBI Taxonomy" id="1465751"/>
    <lineage>
        <taxon>Viruses</taxon>
        <taxon>Varidnaviria</taxon>
        <taxon>Bamfordvirae</taxon>
        <taxon>Nucleocytoviricota</taxon>
        <taxon>Megaviricetes</taxon>
        <taxon>Pimascovirales</taxon>
        <taxon>Pimascovirales incertae sedis</taxon>
        <taxon>Iridoviridae</taxon>
        <taxon>Betairidovirinae</taxon>
        <taxon>Chloriridovirus</taxon>
    </lineage>
</organism>
<dbReference type="InterPro" id="IPR018306">
    <property type="entry name" value="Phage_T5_Orf172_DNA-bd"/>
</dbReference>
<gene>
    <name evidence="3" type="ORF">AMIV_076</name>
</gene>
<dbReference type="InterPro" id="IPR017880">
    <property type="entry name" value="KilA_N"/>
</dbReference>
<dbReference type="Pfam" id="PF10544">
    <property type="entry name" value="T5orf172"/>
    <property type="match status" value="1"/>
</dbReference>
<protein>
    <recommendedName>
        <fullName evidence="2">KilA-N domain-containing protein</fullName>
    </recommendedName>
</protein>
<dbReference type="RefSeq" id="YP_009021153.1">
    <property type="nucleotide sequence ID" value="NC_023848.1"/>
</dbReference>
<dbReference type="EMBL" id="KF938901">
    <property type="protein sequence ID" value="AHL67569.1"/>
    <property type="molecule type" value="Genomic_DNA"/>
</dbReference>
<dbReference type="SMART" id="SM01252">
    <property type="entry name" value="KilA-N"/>
    <property type="match status" value="1"/>
</dbReference>
<evidence type="ECO:0000313" key="4">
    <source>
        <dbReference type="Proteomes" id="UP000110868"/>
    </source>
</evidence>
<proteinExistence type="predicted"/>
<sequence length="386" mass="45484">MENTLIDICFEHIKDTFYYGLFGEFKLVIDKVTGYFNATKLCNQGGKNYFHWTRLEKTKKMIEYYQKSCPPHVEGSFLYEVKLQNNDELNKKITGTYVPKELILDIASWVSIEFYDKCNRIIINYFVQETQKKMEHLTLEKDKKIQDLKEQLEDTKEYTLILKEMMIKDDPVTRTQVIYIATTELYAKTNNFKVGGVDDTSKLKSRLCTYNTGRVKEDQFYYSDIFMVSNYHLIEAQLKNLLSRFRNKKEKEMYRLHYSDVKYIVDYLSKRDGEDVEEVNSKLTQFIANLNRRALRPVVPLPNTSYLTSITHLKEDGTIDNLTLQSDSFEEAVKEYILTLSPTTTCISKKKVFDDLKVKKNRTNKYPALQAIFSRLRPEIKLVHKS</sequence>
<dbReference type="OrthoDB" id="8312at10239"/>
<evidence type="ECO:0000256" key="1">
    <source>
        <dbReference type="SAM" id="Coils"/>
    </source>
</evidence>
<dbReference type="Proteomes" id="UP000110868">
    <property type="component" value="Segment"/>
</dbReference>
<reference evidence="3 4" key="1">
    <citation type="submission" date="2013-12" db="EMBL/GenBank/DDBJ databases">
        <authorList>
            <person name="Tong Y."/>
            <person name="Zhang J."/>
            <person name="Huang Y."/>
            <person name="Li S."/>
            <person name="Pei G."/>
            <person name="Zhang Z."/>
            <person name="Mi Z."/>
            <person name="An X."/>
        </authorList>
    </citation>
    <scope>NUCLEOTIDE SEQUENCE [LARGE SCALE GENOMIC DNA]</scope>
    <source>
        <strain evidence="3">AMIV</strain>
    </source>
</reference>
<evidence type="ECO:0000259" key="2">
    <source>
        <dbReference type="PROSITE" id="PS51301"/>
    </source>
</evidence>
<feature type="coiled-coil region" evidence="1">
    <location>
        <begin position="127"/>
        <end position="154"/>
    </location>
</feature>
<accession>W8QF29</accession>
<feature type="domain" description="KilA-N" evidence="2">
    <location>
        <begin position="16"/>
        <end position="125"/>
    </location>
</feature>
<dbReference type="Pfam" id="PF04383">
    <property type="entry name" value="KilA-N"/>
    <property type="match status" value="1"/>
</dbReference>
<dbReference type="InterPro" id="IPR018004">
    <property type="entry name" value="KilA/APSES_HTH"/>
</dbReference>
<dbReference type="GeneID" id="18938237"/>